<dbReference type="InterPro" id="IPR019288">
    <property type="entry name" value="3'-5'_exonuclease_PolB-like"/>
</dbReference>
<feature type="domain" description="Predicted 3'-5' exonuclease PolB-like" evidence="1">
    <location>
        <begin position="49"/>
        <end position="258"/>
    </location>
</feature>
<dbReference type="SUPFAM" id="SSF53098">
    <property type="entry name" value="Ribonuclease H-like"/>
    <property type="match status" value="1"/>
</dbReference>
<dbReference type="Pfam" id="PF10108">
    <property type="entry name" value="DNA_pol_B_exo2"/>
    <property type="match status" value="1"/>
</dbReference>
<evidence type="ECO:0000259" key="1">
    <source>
        <dbReference type="Pfam" id="PF10108"/>
    </source>
</evidence>
<dbReference type="AlphaFoldDB" id="A0A381EFD2"/>
<reference evidence="2 3" key="1">
    <citation type="submission" date="2018-06" db="EMBL/GenBank/DDBJ databases">
        <authorList>
            <consortium name="Pathogen Informatics"/>
            <person name="Doyle S."/>
        </authorList>
    </citation>
    <scope>NUCLEOTIDE SEQUENCE [LARGE SCALE GENOMIC DNA]</scope>
    <source>
        <strain evidence="2 3">NCTC13294</strain>
    </source>
</reference>
<dbReference type="Proteomes" id="UP000254572">
    <property type="component" value="Unassembled WGS sequence"/>
</dbReference>
<keyword evidence="2" id="KW-0378">Hydrolase</keyword>
<proteinExistence type="predicted"/>
<sequence length="263" mass="30018">MPIHNTLVFDIETVADTAAYRLLHNLPAEQSDADTYRLMAGERLAESGSTFMRHHLHKIVAISVVLKNAGGLKVWSLGEESSSEYEIVQRFFQGIEKFAPTLVSWNGSGFDLPVLHYRALFHGIPAARYFENGDNDKDYKYNNYLNRYQWRHLDLMDVLSGYQARSSASLNDVAKLCGFPGKLDMDGAAVQDRYASGDIKGIRDYCETDVLNTYLVYLRFELIRGNLTQDSYQQHLEEVETFLEEQDGAHWQAFLQTWAERGA</sequence>
<dbReference type="GO" id="GO:0003676">
    <property type="term" value="F:nucleic acid binding"/>
    <property type="evidence" value="ECO:0007669"/>
    <property type="project" value="InterPro"/>
</dbReference>
<keyword evidence="2" id="KW-0540">Nuclease</keyword>
<keyword evidence="3" id="KW-1185">Reference proteome</keyword>
<dbReference type="InterPro" id="IPR012337">
    <property type="entry name" value="RNaseH-like_sf"/>
</dbReference>
<dbReference type="EMBL" id="UFUW01000001">
    <property type="protein sequence ID" value="SUX25660.1"/>
    <property type="molecule type" value="Genomic_DNA"/>
</dbReference>
<dbReference type="GO" id="GO:0004527">
    <property type="term" value="F:exonuclease activity"/>
    <property type="evidence" value="ECO:0007669"/>
    <property type="project" value="UniProtKB-KW"/>
</dbReference>
<dbReference type="InterPro" id="IPR036397">
    <property type="entry name" value="RNaseH_sf"/>
</dbReference>
<gene>
    <name evidence="2" type="ORF">NCTC13294_02546</name>
</gene>
<dbReference type="RefSeq" id="WP_115612608.1">
    <property type="nucleotide sequence ID" value="NZ_JBHLZC010000001.1"/>
</dbReference>
<protein>
    <submittedName>
        <fullName evidence="2">Predicted 3'-5' exonuclease related to the exonuclease domain of PolB</fullName>
    </submittedName>
</protein>
<dbReference type="Gene3D" id="3.30.420.10">
    <property type="entry name" value="Ribonuclease H-like superfamily/Ribonuclease H"/>
    <property type="match status" value="1"/>
</dbReference>
<dbReference type="OrthoDB" id="13288at2"/>
<accession>A0A381EFD2</accession>
<evidence type="ECO:0000313" key="3">
    <source>
        <dbReference type="Proteomes" id="UP000254572"/>
    </source>
</evidence>
<dbReference type="CDD" id="cd05782">
    <property type="entry name" value="DNA_polB_like1_exo"/>
    <property type="match status" value="1"/>
</dbReference>
<name>A0A381EFD2_9GAMM</name>
<keyword evidence="2" id="KW-0269">Exonuclease</keyword>
<organism evidence="2 3">
    <name type="scientific">Cardiobacterium valvarum</name>
    <dbReference type="NCBI Taxonomy" id="194702"/>
    <lineage>
        <taxon>Bacteria</taxon>
        <taxon>Pseudomonadati</taxon>
        <taxon>Pseudomonadota</taxon>
        <taxon>Gammaproteobacteria</taxon>
        <taxon>Cardiobacteriales</taxon>
        <taxon>Cardiobacteriaceae</taxon>
        <taxon>Cardiobacterium</taxon>
    </lineage>
</organism>
<evidence type="ECO:0000313" key="2">
    <source>
        <dbReference type="EMBL" id="SUX25660.1"/>
    </source>
</evidence>